<gene>
    <name evidence="1" type="ORF">BDN72DRAFT_794601</name>
</gene>
<name>A0ACD3AYW4_9AGAR</name>
<dbReference type="EMBL" id="ML208305">
    <property type="protein sequence ID" value="TFK70923.1"/>
    <property type="molecule type" value="Genomic_DNA"/>
</dbReference>
<organism evidence="1 2">
    <name type="scientific">Pluteus cervinus</name>
    <dbReference type="NCBI Taxonomy" id="181527"/>
    <lineage>
        <taxon>Eukaryota</taxon>
        <taxon>Fungi</taxon>
        <taxon>Dikarya</taxon>
        <taxon>Basidiomycota</taxon>
        <taxon>Agaricomycotina</taxon>
        <taxon>Agaricomycetes</taxon>
        <taxon>Agaricomycetidae</taxon>
        <taxon>Agaricales</taxon>
        <taxon>Pluteineae</taxon>
        <taxon>Pluteaceae</taxon>
        <taxon>Pluteus</taxon>
    </lineage>
</organism>
<sequence>MSTSTASPPTSPTSSVSTSARTTPDWSQPLAKLLREATHEAHDTVAQSPAAKALLSGLLSKEEYVRYLMMLYHVYDTFERGLDRHSTHPVLEPTYNPTLLARTSALSSDISYLLQAPSSSWKSHPVHKALTSSPPPALVSYIGRLTELSNSQDPTGLLSHAYVRYLGDLSGGQTIRHTIAKAYGLDEQEGLGLEFYRFNEMAGQKMAGQGEMKRIKEWFRESMNVVGERDRRVKEIVLAESNRAFELNADLFDCIESQEPIDDDDAAPDTESTYPVSSVIAVVAAACLAHFLLVTCGFTGTLGYQKLIAFEEWFDQFWKGLVETKSA</sequence>
<keyword evidence="2" id="KW-1185">Reference proteome</keyword>
<proteinExistence type="predicted"/>
<reference evidence="1 2" key="1">
    <citation type="journal article" date="2019" name="Nat. Ecol. Evol.">
        <title>Megaphylogeny resolves global patterns of mushroom evolution.</title>
        <authorList>
            <person name="Varga T."/>
            <person name="Krizsan K."/>
            <person name="Foldi C."/>
            <person name="Dima B."/>
            <person name="Sanchez-Garcia M."/>
            <person name="Sanchez-Ramirez S."/>
            <person name="Szollosi G.J."/>
            <person name="Szarkandi J.G."/>
            <person name="Papp V."/>
            <person name="Albert L."/>
            <person name="Andreopoulos W."/>
            <person name="Angelini C."/>
            <person name="Antonin V."/>
            <person name="Barry K.W."/>
            <person name="Bougher N.L."/>
            <person name="Buchanan P."/>
            <person name="Buyck B."/>
            <person name="Bense V."/>
            <person name="Catcheside P."/>
            <person name="Chovatia M."/>
            <person name="Cooper J."/>
            <person name="Damon W."/>
            <person name="Desjardin D."/>
            <person name="Finy P."/>
            <person name="Geml J."/>
            <person name="Haridas S."/>
            <person name="Hughes K."/>
            <person name="Justo A."/>
            <person name="Karasinski D."/>
            <person name="Kautmanova I."/>
            <person name="Kiss B."/>
            <person name="Kocsube S."/>
            <person name="Kotiranta H."/>
            <person name="LaButti K.M."/>
            <person name="Lechner B.E."/>
            <person name="Liimatainen K."/>
            <person name="Lipzen A."/>
            <person name="Lukacs Z."/>
            <person name="Mihaltcheva S."/>
            <person name="Morgado L.N."/>
            <person name="Niskanen T."/>
            <person name="Noordeloos M.E."/>
            <person name="Ohm R.A."/>
            <person name="Ortiz-Santana B."/>
            <person name="Ovrebo C."/>
            <person name="Racz N."/>
            <person name="Riley R."/>
            <person name="Savchenko A."/>
            <person name="Shiryaev A."/>
            <person name="Soop K."/>
            <person name="Spirin V."/>
            <person name="Szebenyi C."/>
            <person name="Tomsovsky M."/>
            <person name="Tulloss R.E."/>
            <person name="Uehling J."/>
            <person name="Grigoriev I.V."/>
            <person name="Vagvolgyi C."/>
            <person name="Papp T."/>
            <person name="Martin F.M."/>
            <person name="Miettinen O."/>
            <person name="Hibbett D.S."/>
            <person name="Nagy L.G."/>
        </authorList>
    </citation>
    <scope>NUCLEOTIDE SEQUENCE [LARGE SCALE GENOMIC DNA]</scope>
    <source>
        <strain evidence="1 2">NL-1719</strain>
    </source>
</reference>
<dbReference type="Proteomes" id="UP000308600">
    <property type="component" value="Unassembled WGS sequence"/>
</dbReference>
<evidence type="ECO:0000313" key="1">
    <source>
        <dbReference type="EMBL" id="TFK70923.1"/>
    </source>
</evidence>
<evidence type="ECO:0000313" key="2">
    <source>
        <dbReference type="Proteomes" id="UP000308600"/>
    </source>
</evidence>
<accession>A0ACD3AYW4</accession>
<protein>
    <submittedName>
        <fullName evidence="1">Heme oxygenase-like protein</fullName>
    </submittedName>
</protein>